<dbReference type="SUPFAM" id="SSF57850">
    <property type="entry name" value="RING/U-box"/>
    <property type="match status" value="1"/>
</dbReference>
<dbReference type="GO" id="GO:0061630">
    <property type="term" value="F:ubiquitin protein ligase activity"/>
    <property type="evidence" value="ECO:0007669"/>
    <property type="project" value="UniProtKB-EC"/>
</dbReference>
<dbReference type="InterPro" id="IPR013083">
    <property type="entry name" value="Znf_RING/FYVE/PHD"/>
</dbReference>
<dbReference type="AlphaFoldDB" id="M8A8I4"/>
<dbReference type="InterPro" id="IPR047947">
    <property type="entry name" value="OTU4_OTU"/>
</dbReference>
<dbReference type="SUPFAM" id="SSF48371">
    <property type="entry name" value="ARM repeat"/>
    <property type="match status" value="1"/>
</dbReference>
<evidence type="ECO:0000256" key="6">
    <source>
        <dbReference type="ARBA" id="ARBA00022786"/>
    </source>
</evidence>
<dbReference type="SMART" id="SM00504">
    <property type="entry name" value="Ubox"/>
    <property type="match status" value="1"/>
</dbReference>
<dbReference type="InterPro" id="IPR058678">
    <property type="entry name" value="ARM_PUB"/>
</dbReference>
<evidence type="ECO:0000256" key="1">
    <source>
        <dbReference type="ARBA" id="ARBA00000900"/>
    </source>
</evidence>
<comment type="pathway">
    <text evidence="2">Protein modification; protein ubiquitination.</text>
</comment>
<dbReference type="PROSITE" id="PS50802">
    <property type="entry name" value="OTU"/>
    <property type="match status" value="1"/>
</dbReference>
<dbReference type="PANTHER" id="PTHR23315:SF284">
    <property type="entry name" value="U-BOX DOMAIN-CONTAINING PROTEIN 7"/>
    <property type="match status" value="1"/>
</dbReference>
<proteinExistence type="predicted"/>
<dbReference type="InterPro" id="IPR016024">
    <property type="entry name" value="ARM-type_fold"/>
</dbReference>
<dbReference type="InterPro" id="IPR003613">
    <property type="entry name" value="Ubox_domain"/>
</dbReference>
<dbReference type="FunFam" id="3.30.40.10:FF:000114">
    <property type="entry name" value="RING-type E3 ubiquitin transferase"/>
    <property type="match status" value="1"/>
</dbReference>
<dbReference type="UniPathway" id="UPA00143"/>
<dbReference type="CDD" id="cd22760">
    <property type="entry name" value="OTU_plant_OTU4-like"/>
    <property type="match status" value="1"/>
</dbReference>
<dbReference type="InterPro" id="IPR045210">
    <property type="entry name" value="RING-Ubox_PUB"/>
</dbReference>
<dbReference type="SMART" id="SM00185">
    <property type="entry name" value="ARM"/>
    <property type="match status" value="3"/>
</dbReference>
<dbReference type="eggNOG" id="KOG0167">
    <property type="taxonomic scope" value="Eukaryota"/>
</dbReference>
<evidence type="ECO:0000256" key="2">
    <source>
        <dbReference type="ARBA" id="ARBA00004906"/>
    </source>
</evidence>
<keyword evidence="4" id="KW-0808">Transferase</keyword>
<dbReference type="Gene3D" id="1.25.10.10">
    <property type="entry name" value="Leucine-rich Repeat Variant"/>
    <property type="match status" value="1"/>
</dbReference>
<dbReference type="InterPro" id="IPR038765">
    <property type="entry name" value="Papain-like_cys_pep_sf"/>
</dbReference>
<dbReference type="PROSITE" id="PS51698">
    <property type="entry name" value="U_BOX"/>
    <property type="match status" value="1"/>
</dbReference>
<dbReference type="Pfam" id="PF04564">
    <property type="entry name" value="U-box"/>
    <property type="match status" value="1"/>
</dbReference>
<dbReference type="FunFam" id="3.90.70.80:FF:000007">
    <property type="entry name" value="OTU domain-containing protein"/>
    <property type="match status" value="1"/>
</dbReference>
<dbReference type="InterPro" id="IPR000225">
    <property type="entry name" value="Armadillo"/>
</dbReference>
<dbReference type="PANTHER" id="PTHR23315">
    <property type="entry name" value="U BOX DOMAIN-CONTAINING"/>
    <property type="match status" value="1"/>
</dbReference>
<dbReference type="Pfam" id="PF02338">
    <property type="entry name" value="OTU"/>
    <property type="match status" value="1"/>
</dbReference>
<organism evidence="7">
    <name type="scientific">Triticum urartu</name>
    <name type="common">Red wild einkorn</name>
    <name type="synonym">Crithodium urartu</name>
    <dbReference type="NCBI Taxonomy" id="4572"/>
    <lineage>
        <taxon>Eukaryota</taxon>
        <taxon>Viridiplantae</taxon>
        <taxon>Streptophyta</taxon>
        <taxon>Embryophyta</taxon>
        <taxon>Tracheophyta</taxon>
        <taxon>Spermatophyta</taxon>
        <taxon>Magnoliopsida</taxon>
        <taxon>Liliopsida</taxon>
        <taxon>Poales</taxon>
        <taxon>Poaceae</taxon>
        <taxon>BOP clade</taxon>
        <taxon>Pooideae</taxon>
        <taxon>Triticodae</taxon>
        <taxon>Triticeae</taxon>
        <taxon>Triticinae</taxon>
        <taxon>Triticum</taxon>
    </lineage>
</organism>
<dbReference type="OMA" id="LMMFREQ"/>
<comment type="catalytic activity">
    <reaction evidence="1">
        <text>S-ubiquitinyl-[E2 ubiquitin-conjugating enzyme]-L-cysteine + [acceptor protein]-L-lysine = [E2 ubiquitin-conjugating enzyme]-L-cysteine + N(6)-ubiquitinyl-[acceptor protein]-L-lysine.</text>
        <dbReference type="EC" id="2.3.2.27"/>
    </reaction>
</comment>
<evidence type="ECO:0000256" key="5">
    <source>
        <dbReference type="ARBA" id="ARBA00022737"/>
    </source>
</evidence>
<keyword evidence="5" id="KW-0677">Repeat</keyword>
<gene>
    <name evidence="7" type="ORF">TRIUR3_17218</name>
</gene>
<keyword evidence="6" id="KW-0833">Ubl conjugation pathway</keyword>
<name>M8A8I4_TRIUA</name>
<accession>M8A8I4</accession>
<dbReference type="GO" id="GO:0016567">
    <property type="term" value="P:protein ubiquitination"/>
    <property type="evidence" value="ECO:0007669"/>
    <property type="project" value="UniProtKB-UniPathway"/>
</dbReference>
<reference evidence="7" key="1">
    <citation type="journal article" date="2013" name="Nature">
        <title>Draft genome of the wheat A-genome progenitor Triticum urartu.</title>
        <authorList>
            <person name="Ling H.Q."/>
            <person name="Zhao S."/>
            <person name="Liu D."/>
            <person name="Wang J."/>
            <person name="Sun H."/>
            <person name="Zhang C."/>
            <person name="Fan H."/>
            <person name="Li D."/>
            <person name="Dong L."/>
            <person name="Tao Y."/>
            <person name="Gao C."/>
            <person name="Wu H."/>
            <person name="Li Y."/>
            <person name="Cui Y."/>
            <person name="Guo X."/>
            <person name="Zheng S."/>
            <person name="Wang B."/>
            <person name="Yu K."/>
            <person name="Liang Q."/>
            <person name="Yang W."/>
            <person name="Lou X."/>
            <person name="Chen J."/>
            <person name="Feng M."/>
            <person name="Jian J."/>
            <person name="Zhang X."/>
            <person name="Luo G."/>
            <person name="Jiang Y."/>
            <person name="Liu J."/>
            <person name="Wang Z."/>
            <person name="Sha Y."/>
            <person name="Zhang B."/>
            <person name="Wu H."/>
            <person name="Tang D."/>
            <person name="Shen Q."/>
            <person name="Xue P."/>
            <person name="Zou S."/>
            <person name="Wang X."/>
            <person name="Liu X."/>
            <person name="Wang F."/>
            <person name="Yang Y."/>
            <person name="An X."/>
            <person name="Dong Z."/>
            <person name="Zhang K."/>
            <person name="Zhang X."/>
            <person name="Luo M.C."/>
            <person name="Dvorak J."/>
            <person name="Tong Y."/>
            <person name="Wang J."/>
            <person name="Yang H."/>
            <person name="Li Z."/>
            <person name="Wang D."/>
            <person name="Zhang A."/>
            <person name="Wang J."/>
        </authorList>
    </citation>
    <scope>NUCLEOTIDE SEQUENCE</scope>
</reference>
<dbReference type="Gene3D" id="3.90.70.80">
    <property type="match status" value="1"/>
</dbReference>
<protein>
    <recommendedName>
        <fullName evidence="3">RING-type E3 ubiquitin transferase</fullName>
        <ecNumber evidence="3">2.3.2.27</ecNumber>
    </recommendedName>
</protein>
<dbReference type="STRING" id="4572.M8A8I4"/>
<sequence>MEVEEGPLLAIDAKLHAGMCRAFHPAVSKLLAIFPFIEASRPRSKSGIQALCSLHVALDKSKGLLQHCADCSRLYLAITAETVHLKFEKSRSQLQESLRRVESIVTEDIGHKIVEIIGELEEVVFTLDQSEKEAGDEVINLLQRNSKMNSSSDSGELEVFHMAALKLGITSSRAALTERRALKKLIEKARSGDDKRKEFVVSYLYNLMRKYSKFFRSEAGDDTDSQGSAPCSPTVLGMDDMYGPCGNSRAFSRQLSSIQSFNSRFGSFNSRLGSFNCRPSGPRSENMSIPPEELRCPISLQLMYDPVIVSSGQTYERVCIEKWFNDGHSTCPKTQQQLAHLSLTPNYCVKAMISSWCEQNDFPVPDGPPGSFDVNWRLALSDSQATGCVSVDSFDTSNIKGVKVVPLENERKEEPMNSESGTLDDSSCFEFDMNEGYRNLLLVLNERNNILSQCRLVEQIRYLLKDDEEARIQMGSNGFAEALVQFLRYSVEEGNEKAQEVGAMALFNLAVNNNRESVIASTQAVPFLVDRLYNHDACDPKASSCKHDALYTLYNLSTHQASIPSLLSAGIVDALHTLLTDSSVSEGIGWTEKALAVAISLAATQAGRKEIMSTPGLVSTLAMLLDTGEPTEQEQAVSCLLAMCAADDKCIAPVLQEGVVPSLSSNRLFSFVNTTVLCSLTCGLHGPVKLISFFREARLLIKEIYLLAHGITGDGRCLFRSVAYGACIRRGKQSPSDSAQKELADELRAKVADEFIKRRGDTEWFLEGNFESYVRKMRKPHAWGGEPELLMCSHVLGMPITVHMYTKGTDNPRIIAEYGQEYGKDNPVRVLYDGYGHYDALQPSLERSVANRRMARYGVLTNTVMISKRLARNQQSKKTQNYGARSKEALFYEDRRCLEVPGLEDWRYQTERWLFSMKIEDAWKYRGRQSCSQRETVQKRLDPSSEVPNGFAREYWTYNGTQRAEAN</sequence>
<dbReference type="Gene3D" id="3.30.40.10">
    <property type="entry name" value="Zinc/RING finger domain, C3HC4 (zinc finger)"/>
    <property type="match status" value="1"/>
</dbReference>
<dbReference type="eggNOG" id="KOG2606">
    <property type="taxonomic scope" value="Eukaryota"/>
</dbReference>
<dbReference type="CDD" id="cd16664">
    <property type="entry name" value="RING-Ubox_PUB"/>
    <property type="match status" value="1"/>
</dbReference>
<dbReference type="SUPFAM" id="SSF54001">
    <property type="entry name" value="Cysteine proteinases"/>
    <property type="match status" value="1"/>
</dbReference>
<dbReference type="InterPro" id="IPR003323">
    <property type="entry name" value="OTU_dom"/>
</dbReference>
<dbReference type="InterPro" id="IPR011989">
    <property type="entry name" value="ARM-like"/>
</dbReference>
<evidence type="ECO:0000256" key="4">
    <source>
        <dbReference type="ARBA" id="ARBA00022679"/>
    </source>
</evidence>
<dbReference type="Pfam" id="PF25598">
    <property type="entry name" value="ARM_PUB"/>
    <property type="match status" value="1"/>
</dbReference>
<evidence type="ECO:0000256" key="3">
    <source>
        <dbReference type="ARBA" id="ARBA00012483"/>
    </source>
</evidence>
<dbReference type="EMBL" id="KD102724">
    <property type="protein sequence ID" value="EMS60950.1"/>
    <property type="molecule type" value="Genomic_DNA"/>
</dbReference>
<evidence type="ECO:0000313" key="7">
    <source>
        <dbReference type="EMBL" id="EMS60950.1"/>
    </source>
</evidence>
<dbReference type="EC" id="2.3.2.27" evidence="3"/>